<keyword evidence="17" id="KW-1185">Reference proteome</keyword>
<evidence type="ECO:0000259" key="14">
    <source>
        <dbReference type="PROSITE" id="PS50110"/>
    </source>
</evidence>
<dbReference type="InterPro" id="IPR008327">
    <property type="entry name" value="Sig_transdc_resp-reg_antiterm"/>
</dbReference>
<feature type="domain" description="Response regulatory" evidence="14">
    <location>
        <begin position="46"/>
        <end position="160"/>
    </location>
</feature>
<dbReference type="GO" id="GO:0031564">
    <property type="term" value="P:transcription antitermination"/>
    <property type="evidence" value="ECO:0007669"/>
    <property type="project" value="UniProtKB-KW"/>
</dbReference>
<sequence>MTEDSAAKDAATSPETTDALEADSASTEAGPAFVTAEESAAHPVRRVVVAEDEAVIRLDIVEMLREVGYDVVGEADDGESAIRLAEELRPDLVVMDIKMPVLDGISAAERITKARIAPVVLLTAFSQRELVERARDAGAMAYVVKPFTANDLVPALEIALSRHSEINALEDEVADLQDRFETRKLVDRAKSMLITNMGLTEPDAFRWIQKTSMDRRLTMREVAETVIDQVGKKSG</sequence>
<dbReference type="Pfam" id="PF00072">
    <property type="entry name" value="Response_reg"/>
    <property type="match status" value="1"/>
</dbReference>
<proteinExistence type="predicted"/>
<dbReference type="PIRSF" id="PIRSF036382">
    <property type="entry name" value="RR_antiterm"/>
    <property type="match status" value="1"/>
</dbReference>
<feature type="domain" description="ANTAR" evidence="15">
    <location>
        <begin position="166"/>
        <end position="227"/>
    </location>
</feature>
<dbReference type="PROSITE" id="PS50921">
    <property type="entry name" value="ANTAR"/>
    <property type="match status" value="1"/>
</dbReference>
<evidence type="ECO:0000256" key="8">
    <source>
        <dbReference type="ARBA" id="ARBA00023163"/>
    </source>
</evidence>
<keyword evidence="7" id="KW-0346">Stress response</keyword>
<evidence type="ECO:0000313" key="16">
    <source>
        <dbReference type="EMBL" id="NYI68574.1"/>
    </source>
</evidence>
<dbReference type="GO" id="GO:0005737">
    <property type="term" value="C:cytoplasm"/>
    <property type="evidence" value="ECO:0007669"/>
    <property type="project" value="UniProtKB-SubCell"/>
</dbReference>
<evidence type="ECO:0000256" key="6">
    <source>
        <dbReference type="ARBA" id="ARBA00023015"/>
    </source>
</evidence>
<dbReference type="PROSITE" id="PS50110">
    <property type="entry name" value="RESPONSE_REGULATORY"/>
    <property type="match status" value="1"/>
</dbReference>
<comment type="function">
    <text evidence="9">Member of the two-component regulatory system PdtaR/PdtaS. This two-component system plays an essential role in mycobacterial adaptation to poor nutrient conditions. PdtaR probably acts at the level of transcriptional antitermination rather than transcriptional initiation.</text>
</comment>
<dbReference type="InterPro" id="IPR036388">
    <property type="entry name" value="WH-like_DNA-bd_sf"/>
</dbReference>
<dbReference type="SMART" id="SM01012">
    <property type="entry name" value="ANTAR"/>
    <property type="match status" value="1"/>
</dbReference>
<feature type="region of interest" description="Disordered" evidence="13">
    <location>
        <begin position="1"/>
        <end position="28"/>
    </location>
</feature>
<gene>
    <name evidence="16" type="ORF">BJY26_002880</name>
</gene>
<dbReference type="Pfam" id="PF03861">
    <property type="entry name" value="ANTAR"/>
    <property type="match status" value="1"/>
</dbReference>
<evidence type="ECO:0000256" key="10">
    <source>
        <dbReference type="ARBA" id="ARBA00059282"/>
    </source>
</evidence>
<evidence type="ECO:0000256" key="2">
    <source>
        <dbReference type="ARBA" id="ARBA00022490"/>
    </source>
</evidence>
<comment type="function">
    <text evidence="10">In addition, the PdtaR/PdtaS two-component system controls copper and nitric oxide (NO) resistance downstream of the intramembrane protease Rip1. This coupled Rip1/PdtaS/PdtaR circuit controls NO resistance and acute lung infection in mice by relieving PdtaR/PdtaS-mediated repression of isonitrile chalkophore biosynthesis. Two signals are required to fully inactivate the PdtaR/PdtaS system and mediate NO resistance: a cytoplasmic inhibitory signal through the PdtaS kinase mediated by direct sensing of NO and the production of PPE1-5', an NO-induced small RNA, to sequester PdtaR.</text>
</comment>
<dbReference type="PANTHER" id="PTHR43367">
    <property type="match status" value="1"/>
</dbReference>
<dbReference type="AlphaFoldDB" id="A0A7Z0D492"/>
<dbReference type="GO" id="GO:0003723">
    <property type="term" value="F:RNA binding"/>
    <property type="evidence" value="ECO:0007669"/>
    <property type="project" value="InterPro"/>
</dbReference>
<comment type="caution">
    <text evidence="16">The sequence shown here is derived from an EMBL/GenBank/DDBJ whole genome shotgun (WGS) entry which is preliminary data.</text>
</comment>
<dbReference type="SMART" id="SM00448">
    <property type="entry name" value="REC"/>
    <property type="match status" value="1"/>
</dbReference>
<keyword evidence="3 12" id="KW-0597">Phosphoprotein</keyword>
<keyword evidence="6" id="KW-0805">Transcription regulation</keyword>
<feature type="modified residue" description="4-aspartylphosphate" evidence="12">
    <location>
        <position position="96"/>
    </location>
</feature>
<evidence type="ECO:0000256" key="9">
    <source>
        <dbReference type="ARBA" id="ARBA00055952"/>
    </source>
</evidence>
<dbReference type="FunFam" id="3.40.50.2300:FF:000050">
    <property type="entry name" value="Response regulator receiver"/>
    <property type="match status" value="1"/>
</dbReference>
<dbReference type="EMBL" id="JACBZP010000001">
    <property type="protein sequence ID" value="NYI68574.1"/>
    <property type="molecule type" value="Genomic_DNA"/>
</dbReference>
<protein>
    <recommendedName>
        <fullName evidence="11">Transcriptional regulatory protein PdtaR</fullName>
    </recommendedName>
</protein>
<evidence type="ECO:0000256" key="5">
    <source>
        <dbReference type="ARBA" id="ARBA00023012"/>
    </source>
</evidence>
<organism evidence="16 17">
    <name type="scientific">Spelaeicoccus albus</name>
    <dbReference type="NCBI Taxonomy" id="1280376"/>
    <lineage>
        <taxon>Bacteria</taxon>
        <taxon>Bacillati</taxon>
        <taxon>Actinomycetota</taxon>
        <taxon>Actinomycetes</taxon>
        <taxon>Micrococcales</taxon>
        <taxon>Brevibacteriaceae</taxon>
        <taxon>Spelaeicoccus</taxon>
    </lineage>
</organism>
<reference evidence="16 17" key="1">
    <citation type="submission" date="2020-07" db="EMBL/GenBank/DDBJ databases">
        <title>Sequencing the genomes of 1000 actinobacteria strains.</title>
        <authorList>
            <person name="Klenk H.-P."/>
        </authorList>
    </citation>
    <scope>NUCLEOTIDE SEQUENCE [LARGE SCALE GENOMIC DNA]</scope>
    <source>
        <strain evidence="16 17">DSM 26341</strain>
    </source>
</reference>
<dbReference type="GO" id="GO:0000160">
    <property type="term" value="P:phosphorelay signal transduction system"/>
    <property type="evidence" value="ECO:0007669"/>
    <property type="project" value="UniProtKB-KW"/>
</dbReference>
<keyword evidence="8" id="KW-0804">Transcription</keyword>
<dbReference type="FunFam" id="1.10.10.10:FF:000157">
    <property type="entry name" value="Response regulator receiver"/>
    <property type="match status" value="1"/>
</dbReference>
<dbReference type="InterPro" id="IPR001789">
    <property type="entry name" value="Sig_transdc_resp-reg_receiver"/>
</dbReference>
<dbReference type="Gene3D" id="3.40.50.2300">
    <property type="match status" value="1"/>
</dbReference>
<accession>A0A7Z0D492</accession>
<dbReference type="InterPro" id="IPR005561">
    <property type="entry name" value="ANTAR"/>
</dbReference>
<comment type="subcellular location">
    <subcellularLocation>
        <location evidence="1">Cytoplasm</location>
    </subcellularLocation>
</comment>
<dbReference type="PANTHER" id="PTHR43367:SF1">
    <property type="entry name" value="TWO-COMPONENT RESPONSE REGULATOR-LIKE APRR6-RELATED"/>
    <property type="match status" value="1"/>
</dbReference>
<evidence type="ECO:0000259" key="15">
    <source>
        <dbReference type="PROSITE" id="PS50921"/>
    </source>
</evidence>
<dbReference type="InterPro" id="IPR011006">
    <property type="entry name" value="CheY-like_superfamily"/>
</dbReference>
<evidence type="ECO:0000313" key="17">
    <source>
        <dbReference type="Proteomes" id="UP000539111"/>
    </source>
</evidence>
<evidence type="ECO:0000256" key="1">
    <source>
        <dbReference type="ARBA" id="ARBA00004496"/>
    </source>
</evidence>
<keyword evidence="4" id="KW-0889">Transcription antitermination</keyword>
<evidence type="ECO:0000256" key="3">
    <source>
        <dbReference type="ARBA" id="ARBA00022553"/>
    </source>
</evidence>
<dbReference type="Proteomes" id="UP000539111">
    <property type="component" value="Unassembled WGS sequence"/>
</dbReference>
<keyword evidence="5" id="KW-0902">Two-component regulatory system</keyword>
<dbReference type="SUPFAM" id="SSF52172">
    <property type="entry name" value="CheY-like"/>
    <property type="match status" value="1"/>
</dbReference>
<name>A0A7Z0D492_9MICO</name>
<evidence type="ECO:0000256" key="4">
    <source>
        <dbReference type="ARBA" id="ARBA00022814"/>
    </source>
</evidence>
<evidence type="ECO:0000256" key="11">
    <source>
        <dbReference type="ARBA" id="ARBA00071182"/>
    </source>
</evidence>
<evidence type="ECO:0000256" key="7">
    <source>
        <dbReference type="ARBA" id="ARBA00023016"/>
    </source>
</evidence>
<dbReference type="Gene3D" id="1.10.10.10">
    <property type="entry name" value="Winged helix-like DNA-binding domain superfamily/Winged helix DNA-binding domain"/>
    <property type="match status" value="1"/>
</dbReference>
<keyword evidence="2" id="KW-0963">Cytoplasm</keyword>
<evidence type="ECO:0000256" key="13">
    <source>
        <dbReference type="SAM" id="MobiDB-lite"/>
    </source>
</evidence>
<evidence type="ECO:0000256" key="12">
    <source>
        <dbReference type="PROSITE-ProRule" id="PRU00169"/>
    </source>
</evidence>